<protein>
    <recommendedName>
        <fullName evidence="5">Leucine-rich repeat-containing N-terminal plant-type domain-containing protein</fullName>
    </recommendedName>
</protein>
<dbReference type="InterPro" id="IPR001611">
    <property type="entry name" value="Leu-rich_rpt"/>
</dbReference>
<evidence type="ECO:0000256" key="1">
    <source>
        <dbReference type="ARBA" id="ARBA00022614"/>
    </source>
</evidence>
<feature type="chain" id="PRO_5019256465" description="Leucine-rich repeat-containing N-terminal plant-type domain-containing protein" evidence="4">
    <location>
        <begin position="30"/>
        <end position="230"/>
    </location>
</feature>
<reference evidence="7" key="1">
    <citation type="journal article" date="2014" name="Science">
        <title>Ancient hybridizations among the ancestral genomes of bread wheat.</title>
        <authorList>
            <consortium name="International Wheat Genome Sequencing Consortium,"/>
            <person name="Marcussen T."/>
            <person name="Sandve S.R."/>
            <person name="Heier L."/>
            <person name="Spannagl M."/>
            <person name="Pfeifer M."/>
            <person name="Jakobsen K.S."/>
            <person name="Wulff B.B."/>
            <person name="Steuernagel B."/>
            <person name="Mayer K.F."/>
            <person name="Olsen O.A."/>
        </authorList>
    </citation>
    <scope>NUCLEOTIDE SEQUENCE [LARGE SCALE GENOMIC DNA]</scope>
    <source>
        <strain evidence="7">cv. AL8/78</strain>
    </source>
</reference>
<dbReference type="FunFam" id="3.80.10.10:FF:000024">
    <property type="entry name" value="Somatic embryogenesis receptor kinase 1"/>
    <property type="match status" value="1"/>
</dbReference>
<evidence type="ECO:0000313" key="6">
    <source>
        <dbReference type="EnsemblPlants" id="AET3Gv21094400.9"/>
    </source>
</evidence>
<keyword evidence="7" id="KW-1185">Reference proteome</keyword>
<dbReference type="EnsemblPlants" id="AET3Gv21094400.9">
    <property type="protein sequence ID" value="AET3Gv21094400.9"/>
    <property type="gene ID" value="AET3Gv21094400"/>
</dbReference>
<keyword evidence="2 4" id="KW-0732">Signal</keyword>
<dbReference type="Pfam" id="PF00560">
    <property type="entry name" value="LRR_1"/>
    <property type="match status" value="3"/>
</dbReference>
<reference evidence="6" key="5">
    <citation type="journal article" date="2021" name="G3 (Bethesda)">
        <title>Aegilops tauschii genome assembly Aet v5.0 features greater sequence contiguity and improved annotation.</title>
        <authorList>
            <person name="Wang L."/>
            <person name="Zhu T."/>
            <person name="Rodriguez J.C."/>
            <person name="Deal K.R."/>
            <person name="Dubcovsky J."/>
            <person name="McGuire P.E."/>
            <person name="Lux T."/>
            <person name="Spannagl M."/>
            <person name="Mayer K.F.X."/>
            <person name="Baldrich P."/>
            <person name="Meyers B.C."/>
            <person name="Huo N."/>
            <person name="Gu Y.Q."/>
            <person name="Zhou H."/>
            <person name="Devos K.M."/>
            <person name="Bennetzen J.L."/>
            <person name="Unver T."/>
            <person name="Budak H."/>
            <person name="Gulick P.J."/>
            <person name="Galiba G."/>
            <person name="Kalapos B."/>
            <person name="Nelson D.R."/>
            <person name="Li P."/>
            <person name="You F.M."/>
            <person name="Luo M.C."/>
            <person name="Dvorak J."/>
        </authorList>
    </citation>
    <scope>NUCLEOTIDE SEQUENCE [LARGE SCALE GENOMIC DNA]</scope>
    <source>
        <strain evidence="6">cv. AL8/78</strain>
    </source>
</reference>
<feature type="domain" description="Leucine-rich repeat-containing N-terminal plant-type" evidence="5">
    <location>
        <begin position="30"/>
        <end position="69"/>
    </location>
</feature>
<feature type="signal peptide" evidence="4">
    <location>
        <begin position="1"/>
        <end position="29"/>
    </location>
</feature>
<evidence type="ECO:0000259" key="5">
    <source>
        <dbReference type="Pfam" id="PF08263"/>
    </source>
</evidence>
<dbReference type="AlphaFoldDB" id="A0A453GKU7"/>
<evidence type="ECO:0000256" key="4">
    <source>
        <dbReference type="SAM" id="SignalP"/>
    </source>
</evidence>
<dbReference type="PANTHER" id="PTHR47988">
    <property type="entry name" value="SOMATIC EMBRYOGENESIS RECEPTOR KINASE 1"/>
    <property type="match status" value="1"/>
</dbReference>
<keyword evidence="1" id="KW-0433">Leucine-rich repeat</keyword>
<reference evidence="7" key="2">
    <citation type="journal article" date="2017" name="Nat. Plants">
        <title>The Aegilops tauschii genome reveals multiple impacts of transposons.</title>
        <authorList>
            <person name="Zhao G."/>
            <person name="Zou C."/>
            <person name="Li K."/>
            <person name="Wang K."/>
            <person name="Li T."/>
            <person name="Gao L."/>
            <person name="Zhang X."/>
            <person name="Wang H."/>
            <person name="Yang Z."/>
            <person name="Liu X."/>
            <person name="Jiang W."/>
            <person name="Mao L."/>
            <person name="Kong X."/>
            <person name="Jiao Y."/>
            <person name="Jia J."/>
        </authorList>
    </citation>
    <scope>NUCLEOTIDE SEQUENCE [LARGE SCALE GENOMIC DNA]</scope>
    <source>
        <strain evidence="7">cv. AL8/78</strain>
    </source>
</reference>
<dbReference type="Gene3D" id="3.80.10.10">
    <property type="entry name" value="Ribonuclease Inhibitor"/>
    <property type="match status" value="1"/>
</dbReference>
<dbReference type="Pfam" id="PF08263">
    <property type="entry name" value="LRRNT_2"/>
    <property type="match status" value="1"/>
</dbReference>
<name>A0A453GKU7_AEGTS</name>
<sequence>SGLLQAMATQSGAALLLAGLLALATIASSNTEGDILYMQRQAWRDPNNVLRSWDPTLFNPCTWLHVTCNSDNSVTRVDLVDAGISGTLIPELGGLKNLQYLELFTNNISGSIPTTLGNLTSLVTLDLYDNLLTGAIPASLANIRTLRFLRLYRNKLSGGIPARLGRLMKLVKLNLEDNMLTGTVPLEVLSLLLVGDLAELNVANNNLAGTGQSSEPRMAVVIQDALKTTG</sequence>
<dbReference type="SUPFAM" id="SSF52058">
    <property type="entry name" value="L domain-like"/>
    <property type="match status" value="1"/>
</dbReference>
<evidence type="ECO:0000313" key="7">
    <source>
        <dbReference type="Proteomes" id="UP000015105"/>
    </source>
</evidence>
<evidence type="ECO:0000256" key="2">
    <source>
        <dbReference type="ARBA" id="ARBA00022729"/>
    </source>
</evidence>
<proteinExistence type="predicted"/>
<dbReference type="InterPro" id="IPR013210">
    <property type="entry name" value="LRR_N_plant-typ"/>
</dbReference>
<dbReference type="InterPro" id="IPR032675">
    <property type="entry name" value="LRR_dom_sf"/>
</dbReference>
<evidence type="ECO:0000256" key="3">
    <source>
        <dbReference type="ARBA" id="ARBA00022737"/>
    </source>
</evidence>
<accession>A0A453GKU7</accession>
<dbReference type="Gramene" id="AET3Gv21094400.9">
    <property type="protein sequence ID" value="AET3Gv21094400.9"/>
    <property type="gene ID" value="AET3Gv21094400"/>
</dbReference>
<organism evidence="6 7">
    <name type="scientific">Aegilops tauschii subsp. strangulata</name>
    <name type="common">Goatgrass</name>
    <dbReference type="NCBI Taxonomy" id="200361"/>
    <lineage>
        <taxon>Eukaryota</taxon>
        <taxon>Viridiplantae</taxon>
        <taxon>Streptophyta</taxon>
        <taxon>Embryophyta</taxon>
        <taxon>Tracheophyta</taxon>
        <taxon>Spermatophyta</taxon>
        <taxon>Magnoliopsida</taxon>
        <taxon>Liliopsida</taxon>
        <taxon>Poales</taxon>
        <taxon>Poaceae</taxon>
        <taxon>BOP clade</taxon>
        <taxon>Pooideae</taxon>
        <taxon>Triticodae</taxon>
        <taxon>Triticeae</taxon>
        <taxon>Triticinae</taxon>
        <taxon>Aegilops</taxon>
    </lineage>
</organism>
<keyword evidence="3" id="KW-0677">Repeat</keyword>
<dbReference type="Proteomes" id="UP000015105">
    <property type="component" value="Chromosome 3D"/>
</dbReference>
<reference evidence="6" key="4">
    <citation type="submission" date="2019-03" db="UniProtKB">
        <authorList>
            <consortium name="EnsemblPlants"/>
        </authorList>
    </citation>
    <scope>IDENTIFICATION</scope>
</reference>
<reference evidence="6" key="3">
    <citation type="journal article" date="2017" name="Nature">
        <title>Genome sequence of the progenitor of the wheat D genome Aegilops tauschii.</title>
        <authorList>
            <person name="Luo M.C."/>
            <person name="Gu Y.Q."/>
            <person name="Puiu D."/>
            <person name="Wang H."/>
            <person name="Twardziok S.O."/>
            <person name="Deal K.R."/>
            <person name="Huo N."/>
            <person name="Zhu T."/>
            <person name="Wang L."/>
            <person name="Wang Y."/>
            <person name="McGuire P.E."/>
            <person name="Liu S."/>
            <person name="Long H."/>
            <person name="Ramasamy R.K."/>
            <person name="Rodriguez J.C."/>
            <person name="Van S.L."/>
            <person name="Yuan L."/>
            <person name="Wang Z."/>
            <person name="Xia Z."/>
            <person name="Xiao L."/>
            <person name="Anderson O.D."/>
            <person name="Ouyang S."/>
            <person name="Liang Y."/>
            <person name="Zimin A.V."/>
            <person name="Pertea G."/>
            <person name="Qi P."/>
            <person name="Bennetzen J.L."/>
            <person name="Dai X."/>
            <person name="Dawson M.W."/>
            <person name="Muller H.G."/>
            <person name="Kugler K."/>
            <person name="Rivarola-Duarte L."/>
            <person name="Spannagl M."/>
            <person name="Mayer K.F.X."/>
            <person name="Lu F.H."/>
            <person name="Bevan M.W."/>
            <person name="Leroy P."/>
            <person name="Li P."/>
            <person name="You F.M."/>
            <person name="Sun Q."/>
            <person name="Liu Z."/>
            <person name="Lyons E."/>
            <person name="Wicker T."/>
            <person name="Salzberg S.L."/>
            <person name="Devos K.M."/>
            <person name="Dvorak J."/>
        </authorList>
    </citation>
    <scope>NUCLEOTIDE SEQUENCE [LARGE SCALE GENOMIC DNA]</scope>
    <source>
        <strain evidence="6">cv. AL8/78</strain>
    </source>
</reference>